<dbReference type="Proteomes" id="UP000198263">
    <property type="component" value="Unassembled WGS sequence"/>
</dbReference>
<sequence>MRWLAGLLIAGVATALSGFVTGQLQPLLTSASEKLGGIKCHLLATKPKQDDKRLLVLISPLAGDDSSETQTARLLGAFRGQGVNAYTSCERIAFDPVKENNSSQEEVVRASKALLQKYGGDVLMFGEVGVTDKAVRVWLVNELGGCEERPTLVVFENGFPPPSAGLAPAITRKALDPMVSAVLAACNAVLRTIKVWSAGPERLASISSTSKQTAN</sequence>
<proteinExistence type="predicted"/>
<comment type="caution">
    <text evidence="1">The sequence shown here is derived from an EMBL/GenBank/DDBJ whole genome shotgun (WGS) entry which is preliminary data.</text>
</comment>
<accession>A0A658R5L3</accession>
<dbReference type="EMBL" id="FCNV02000021">
    <property type="protein sequence ID" value="SAL51463.1"/>
    <property type="molecule type" value="Genomic_DNA"/>
</dbReference>
<dbReference type="AlphaFoldDB" id="A0A658R5L3"/>
<evidence type="ECO:0000313" key="1">
    <source>
        <dbReference type="EMBL" id="SAL51463.1"/>
    </source>
</evidence>
<protein>
    <submittedName>
        <fullName evidence="1">Uncharacterized protein</fullName>
    </submittedName>
</protein>
<name>A0A658R5L3_9BURK</name>
<organism evidence="1 2">
    <name type="scientific">Caballeronia concitans</name>
    <dbReference type="NCBI Taxonomy" id="1777133"/>
    <lineage>
        <taxon>Bacteria</taxon>
        <taxon>Pseudomonadati</taxon>
        <taxon>Pseudomonadota</taxon>
        <taxon>Betaproteobacteria</taxon>
        <taxon>Burkholderiales</taxon>
        <taxon>Burkholderiaceae</taxon>
        <taxon>Caballeronia</taxon>
    </lineage>
</organism>
<gene>
    <name evidence="1" type="ORF">AWB72_05454</name>
</gene>
<evidence type="ECO:0000313" key="2">
    <source>
        <dbReference type="Proteomes" id="UP000198263"/>
    </source>
</evidence>
<keyword evidence="2" id="KW-1185">Reference proteome</keyword>
<reference evidence="1 2" key="1">
    <citation type="submission" date="2016-01" db="EMBL/GenBank/DDBJ databases">
        <authorList>
            <person name="Peeters C."/>
        </authorList>
    </citation>
    <scope>NUCLEOTIDE SEQUENCE [LARGE SCALE GENOMIC DNA]</scope>
    <source>
        <strain evidence="1">LMG 29315</strain>
    </source>
</reference>